<dbReference type="AlphaFoldDB" id="A0A5D4HC52"/>
<protein>
    <submittedName>
        <fullName evidence="2">Uncharacterized protein</fullName>
    </submittedName>
</protein>
<name>A0A5D4HC52_9SPHI</name>
<dbReference type="Proteomes" id="UP000322362">
    <property type="component" value="Unassembled WGS sequence"/>
</dbReference>
<accession>A0A5D4HC52</accession>
<dbReference type="EMBL" id="VTAV01000002">
    <property type="protein sequence ID" value="TYR37399.1"/>
    <property type="molecule type" value="Genomic_DNA"/>
</dbReference>
<organism evidence="2 3">
    <name type="scientific">Sphingobacterium phlebotomi</name>
    <dbReference type="NCBI Taxonomy" id="2605433"/>
    <lineage>
        <taxon>Bacteria</taxon>
        <taxon>Pseudomonadati</taxon>
        <taxon>Bacteroidota</taxon>
        <taxon>Sphingobacteriia</taxon>
        <taxon>Sphingobacteriales</taxon>
        <taxon>Sphingobacteriaceae</taxon>
        <taxon>Sphingobacterium</taxon>
    </lineage>
</organism>
<evidence type="ECO:0000256" key="1">
    <source>
        <dbReference type="SAM" id="MobiDB-lite"/>
    </source>
</evidence>
<evidence type="ECO:0000313" key="3">
    <source>
        <dbReference type="Proteomes" id="UP000322362"/>
    </source>
</evidence>
<keyword evidence="3" id="KW-1185">Reference proteome</keyword>
<feature type="region of interest" description="Disordered" evidence="1">
    <location>
        <begin position="216"/>
        <end position="240"/>
    </location>
</feature>
<feature type="compositionally biased region" description="Basic and acidic residues" evidence="1">
    <location>
        <begin position="216"/>
        <end position="228"/>
    </location>
</feature>
<dbReference type="RefSeq" id="WP_148918140.1">
    <property type="nucleotide sequence ID" value="NZ_VTAV01000002.1"/>
</dbReference>
<reference evidence="2 3" key="1">
    <citation type="submission" date="2019-08" db="EMBL/GenBank/DDBJ databases">
        <title>Phlebobacter frassis gen. nov. sp. nov., a new member of family Sphingobacteriaceae isolated from sand fly rearing media.</title>
        <authorList>
            <person name="Kakumanu M.L."/>
            <person name="Marayati B.F."/>
            <person name="Wada-Katsumata A."/>
            <person name="Wasserberg G."/>
            <person name="Schal C."/>
            <person name="Apperson C.S."/>
            <person name="Ponnusamy L."/>
        </authorList>
    </citation>
    <scope>NUCLEOTIDE SEQUENCE [LARGE SCALE GENOMIC DNA]</scope>
    <source>
        <strain evidence="2 3">SSI9</strain>
    </source>
</reference>
<sequence>MKSMDNERSIAKIEGHIFYLEEKGLRNSEAPYNLLPYNQMDGVKLQISGQNVGRFMYDSINRCFADTSSYKQHLPETLKYMEIPNMFTMVRDKSVEDIVLNIAESKPKGMYSEDGFLKLRTMPITKIFGTSFIVDVLNLCLMEALNTGNKISFDNLNVLEENGKIFFEYNVATKNIALPTDNPDSVAIVFLPPLKELDPFAWAIMTDEEEIENTKEVTVDRIHKDKPPKTNKSAKRNGIR</sequence>
<evidence type="ECO:0000313" key="2">
    <source>
        <dbReference type="EMBL" id="TYR37399.1"/>
    </source>
</evidence>
<proteinExistence type="predicted"/>
<comment type="caution">
    <text evidence="2">The sequence shown here is derived from an EMBL/GenBank/DDBJ whole genome shotgun (WGS) entry which is preliminary data.</text>
</comment>
<gene>
    <name evidence="2" type="ORF">FXV77_05175</name>
</gene>